<protein>
    <submittedName>
        <fullName evidence="2">SnoaL-like protein</fullName>
    </submittedName>
</protein>
<gene>
    <name evidence="2" type="ORF">FHW37_101983</name>
</gene>
<evidence type="ECO:0000313" key="2">
    <source>
        <dbReference type="EMBL" id="TWF59177.1"/>
    </source>
</evidence>
<reference evidence="2 3" key="1">
    <citation type="submission" date="2019-06" db="EMBL/GenBank/DDBJ databases">
        <title>Sorghum-associated microbial communities from plants grown in Nebraska, USA.</title>
        <authorList>
            <person name="Schachtman D."/>
        </authorList>
    </citation>
    <scope>NUCLEOTIDE SEQUENCE [LARGE SCALE GENOMIC DNA]</scope>
    <source>
        <strain evidence="2 3">1225</strain>
    </source>
</reference>
<dbReference type="AlphaFoldDB" id="A0A561R999"/>
<dbReference type="Gene3D" id="3.10.450.50">
    <property type="match status" value="1"/>
</dbReference>
<evidence type="ECO:0000313" key="3">
    <source>
        <dbReference type="Proteomes" id="UP000320653"/>
    </source>
</evidence>
<dbReference type="Proteomes" id="UP000320653">
    <property type="component" value="Unassembled WGS sequence"/>
</dbReference>
<feature type="domain" description="SnoaL-like" evidence="1">
    <location>
        <begin position="5"/>
        <end position="54"/>
    </location>
</feature>
<comment type="caution">
    <text evidence="2">The sequence shown here is derived from an EMBL/GenBank/DDBJ whole genome shotgun (WGS) entry which is preliminary data.</text>
</comment>
<dbReference type="SUPFAM" id="SSF54427">
    <property type="entry name" value="NTF2-like"/>
    <property type="match status" value="1"/>
</dbReference>
<dbReference type="OrthoDB" id="1115105at2"/>
<dbReference type="EMBL" id="VIWP01000001">
    <property type="protein sequence ID" value="TWF59177.1"/>
    <property type="molecule type" value="Genomic_DNA"/>
</dbReference>
<keyword evidence="3" id="KW-1185">Reference proteome</keyword>
<sequence length="108" mass="12014">MQKLVEAFIATANAFDVDRALSLFATDAVIDDVSVGDAFVGTDGVRQYLERFFVGYNTRSRLLSIELLDGFSSDVRLDFTGYFGHEIGMLKITIDPDGLIRRIDADLE</sequence>
<dbReference type="InterPro" id="IPR032710">
    <property type="entry name" value="NTF2-like_dom_sf"/>
</dbReference>
<dbReference type="Pfam" id="PF12680">
    <property type="entry name" value="SnoaL_2"/>
    <property type="match status" value="1"/>
</dbReference>
<proteinExistence type="predicted"/>
<dbReference type="RefSeq" id="WP_145633239.1">
    <property type="nucleotide sequence ID" value="NZ_VIWP01000001.1"/>
</dbReference>
<evidence type="ECO:0000259" key="1">
    <source>
        <dbReference type="Pfam" id="PF12680"/>
    </source>
</evidence>
<organism evidence="2 3">
    <name type="scientific">Neorhizobium alkalisoli</name>
    <dbReference type="NCBI Taxonomy" id="528178"/>
    <lineage>
        <taxon>Bacteria</taxon>
        <taxon>Pseudomonadati</taxon>
        <taxon>Pseudomonadota</taxon>
        <taxon>Alphaproteobacteria</taxon>
        <taxon>Hyphomicrobiales</taxon>
        <taxon>Rhizobiaceae</taxon>
        <taxon>Rhizobium/Agrobacterium group</taxon>
        <taxon>Neorhizobium</taxon>
    </lineage>
</organism>
<accession>A0A561R999</accession>
<dbReference type="InterPro" id="IPR037401">
    <property type="entry name" value="SnoaL-like"/>
</dbReference>
<name>A0A561R999_9HYPH</name>